<dbReference type="PANTHER" id="PTHR42871:SF1">
    <property type="entry name" value="CITRATE SYNTHASE"/>
    <property type="match status" value="1"/>
</dbReference>
<dbReference type="STRING" id="34062.AXE82_05650"/>
<dbReference type="InterPro" id="IPR016142">
    <property type="entry name" value="Citrate_synth-like_lrg_a-sub"/>
</dbReference>
<dbReference type="Proteomes" id="UP000229340">
    <property type="component" value="Chromosome"/>
</dbReference>
<dbReference type="PIRSF" id="PIRSF001369">
    <property type="entry name" value="Citrate_synth"/>
    <property type="match status" value="1"/>
</dbReference>
<feature type="active site" evidence="8">
    <location>
        <position position="363"/>
    </location>
</feature>
<evidence type="ECO:0000256" key="1">
    <source>
        <dbReference type="ARBA" id="ARBA00004751"/>
    </source>
</evidence>
<dbReference type="InterPro" id="IPR016143">
    <property type="entry name" value="Citrate_synth-like_sm_a-sub"/>
</dbReference>
<dbReference type="PROSITE" id="PS00480">
    <property type="entry name" value="CITRATE_SYNTHASE"/>
    <property type="match status" value="1"/>
</dbReference>
<dbReference type="CDD" id="cd06114">
    <property type="entry name" value="EcCS_like"/>
    <property type="match status" value="1"/>
</dbReference>
<keyword evidence="11" id="KW-0012">Acyltransferase</keyword>
<dbReference type="InterPro" id="IPR010953">
    <property type="entry name" value="Citrate_synthase_typ-I"/>
</dbReference>
<dbReference type="InterPro" id="IPR019810">
    <property type="entry name" value="Citrate_synthase_AS"/>
</dbReference>
<dbReference type="SUPFAM" id="SSF48256">
    <property type="entry name" value="Citrate synthase"/>
    <property type="match status" value="1"/>
</dbReference>
<feature type="active site" evidence="8">
    <location>
        <position position="306"/>
    </location>
</feature>
<dbReference type="GO" id="GO:0036440">
    <property type="term" value="F:citrate synthase activity"/>
    <property type="evidence" value="ECO:0007669"/>
    <property type="project" value="UniProtKB-EC"/>
</dbReference>
<keyword evidence="3 9" id="KW-0816">Tricarboxylic acid cycle</keyword>
<dbReference type="PRINTS" id="PR00143">
    <property type="entry name" value="CITRTSNTHASE"/>
</dbReference>
<evidence type="ECO:0000256" key="5">
    <source>
        <dbReference type="ARBA" id="ARBA00049288"/>
    </source>
</evidence>
<evidence type="ECO:0000313" key="11">
    <source>
        <dbReference type="EMBL" id="ATW71203.1"/>
    </source>
</evidence>
<dbReference type="EMBL" id="CP024443">
    <property type="protein sequence ID" value="ATW71203.1"/>
    <property type="molecule type" value="Genomic_DNA"/>
</dbReference>
<protein>
    <recommendedName>
        <fullName evidence="6 7">Citrate synthase</fullName>
    </recommendedName>
</protein>
<dbReference type="GO" id="GO:0006099">
    <property type="term" value="P:tricarboxylic acid cycle"/>
    <property type="evidence" value="ECO:0007669"/>
    <property type="project" value="UniProtKB-UniRule"/>
</dbReference>
<proteinExistence type="inferred from homology"/>
<dbReference type="AlphaFoldDB" id="A0A2I5HRS8"/>
<dbReference type="RefSeq" id="WP_100270604.1">
    <property type="nucleotide sequence ID" value="NZ_CP024443.1"/>
</dbReference>
<evidence type="ECO:0000256" key="10">
    <source>
        <dbReference type="RuleBase" id="RU003406"/>
    </source>
</evidence>
<dbReference type="Gene3D" id="2.20.28.60">
    <property type="match status" value="1"/>
</dbReference>
<dbReference type="FunFam" id="1.10.230.10:FF:000002">
    <property type="entry name" value="Citrate synthase"/>
    <property type="match status" value="1"/>
</dbReference>
<evidence type="ECO:0000313" key="12">
    <source>
        <dbReference type="Proteomes" id="UP000229340"/>
    </source>
</evidence>
<dbReference type="Gene3D" id="1.10.580.10">
    <property type="entry name" value="Citrate Synthase, domain 1"/>
    <property type="match status" value="1"/>
</dbReference>
<reference evidence="12" key="1">
    <citation type="submission" date="2017-11" db="EMBL/GenBank/DDBJ databases">
        <title>Complete genome sequence of Moraxella osloensis NP7 isolated from human skin.</title>
        <authorList>
            <person name="Lee K."/>
            <person name="Lim J.Y."/>
            <person name="Hwang I."/>
        </authorList>
    </citation>
    <scope>NUCLEOTIDE SEQUENCE [LARGE SCALE GENOMIC DNA]</scope>
    <source>
        <strain evidence="12">NP7</strain>
    </source>
</reference>
<dbReference type="Gene3D" id="1.10.230.10">
    <property type="entry name" value="Cytochrome P450-Terp, domain 2"/>
    <property type="match status" value="1"/>
</dbReference>
<dbReference type="InterPro" id="IPR036969">
    <property type="entry name" value="Citrate_synthase_sf"/>
</dbReference>
<organism evidence="11 12">
    <name type="scientific">Faucicola osloensis</name>
    <name type="common">Moraxella osloensis</name>
    <dbReference type="NCBI Taxonomy" id="34062"/>
    <lineage>
        <taxon>Bacteria</taxon>
        <taxon>Pseudomonadati</taxon>
        <taxon>Pseudomonadota</taxon>
        <taxon>Gammaproteobacteria</taxon>
        <taxon>Moraxellales</taxon>
        <taxon>Moraxellaceae</taxon>
        <taxon>Faucicola</taxon>
    </lineage>
</organism>
<comment type="pathway">
    <text evidence="1 9">Carbohydrate metabolism; tricarboxylic acid cycle; isocitrate from oxaloacetate: step 1/2.</text>
</comment>
<dbReference type="GO" id="GO:0005737">
    <property type="term" value="C:cytoplasm"/>
    <property type="evidence" value="ECO:0007669"/>
    <property type="project" value="InterPro"/>
</dbReference>
<sequence>MSEKDNIATLHVNGQDYELPIIEGTLGDPVLDIKAIPQAGFWTYDPGFMSTASTESKITFIDGDKGILLHRGYPIDQLADKAEYLEVAYALIHGELPNAEQKADFYEKVRKHSMVNDQLRRFFEGFRRDAHPMAIMVGVMGALSAFYHNNLDVSKQDHREITAIRLIAKVPTIAAMCYKYSNGQPFMYPRNDLNYAENFLHMMFATPADVNYQVNPILAKAMDKIFTLHADHEQNASTSTVRLAGSTGANPYACIAAGIAALWGPAHGGANEAVLKMLDEIGSVDNVEEFMEKVKRKEVKLMGFGHRVYKNFDPRAKVMKETCDEVLGELGIKDPQLELAMKLEQIALSDPYFKERNLYPNVDFYSGIILKAIGIPTSMFTVIFALARTSGWISHWLEMHAAPYKIGRPRQLYTGYTQRDFVAVEDRD</sequence>
<evidence type="ECO:0000256" key="9">
    <source>
        <dbReference type="RuleBase" id="RU003370"/>
    </source>
</evidence>
<keyword evidence="4 7" id="KW-0808">Transferase</keyword>
<comment type="similarity">
    <text evidence="2 7 10">Belongs to the citrate synthase family.</text>
</comment>
<dbReference type="UniPathway" id="UPA00223">
    <property type="reaction ID" value="UER00717"/>
</dbReference>
<evidence type="ECO:0000256" key="7">
    <source>
        <dbReference type="PIRNR" id="PIRNR001369"/>
    </source>
</evidence>
<dbReference type="Pfam" id="PF00285">
    <property type="entry name" value="Citrate_synt"/>
    <property type="match status" value="1"/>
</dbReference>
<gene>
    <name evidence="11" type="primary">gltA</name>
    <name evidence="11" type="ORF">NP7_12790</name>
</gene>
<dbReference type="NCBIfam" id="TIGR01798">
    <property type="entry name" value="cit_synth_I"/>
    <property type="match status" value="1"/>
</dbReference>
<name>A0A2I5HRS8_FAUOS</name>
<dbReference type="InterPro" id="IPR002020">
    <property type="entry name" value="Citrate_synthase"/>
</dbReference>
<evidence type="ECO:0000256" key="4">
    <source>
        <dbReference type="ARBA" id="ARBA00022679"/>
    </source>
</evidence>
<evidence type="ECO:0000256" key="3">
    <source>
        <dbReference type="ARBA" id="ARBA00022532"/>
    </source>
</evidence>
<evidence type="ECO:0000256" key="2">
    <source>
        <dbReference type="ARBA" id="ARBA00010566"/>
    </source>
</evidence>
<evidence type="ECO:0000256" key="8">
    <source>
        <dbReference type="PIRSR" id="PIRSR001369-1"/>
    </source>
</evidence>
<dbReference type="InterPro" id="IPR024176">
    <property type="entry name" value="Citrate_synthase_bac-typ"/>
</dbReference>
<dbReference type="PANTHER" id="PTHR42871">
    <property type="entry name" value="CITRATE SYNTHASE"/>
    <property type="match status" value="1"/>
</dbReference>
<dbReference type="NCBIfam" id="NF004126">
    <property type="entry name" value="PRK05614.1"/>
    <property type="match status" value="1"/>
</dbReference>
<accession>A0A2I5HRS8</accession>
<evidence type="ECO:0000256" key="6">
    <source>
        <dbReference type="NCBIfam" id="TIGR01798"/>
    </source>
</evidence>
<comment type="catalytic activity">
    <reaction evidence="5 9">
        <text>oxaloacetate + acetyl-CoA + H2O = citrate + CoA + H(+)</text>
        <dbReference type="Rhea" id="RHEA:16845"/>
        <dbReference type="ChEBI" id="CHEBI:15377"/>
        <dbReference type="ChEBI" id="CHEBI:15378"/>
        <dbReference type="ChEBI" id="CHEBI:16452"/>
        <dbReference type="ChEBI" id="CHEBI:16947"/>
        <dbReference type="ChEBI" id="CHEBI:57287"/>
        <dbReference type="ChEBI" id="CHEBI:57288"/>
        <dbReference type="EC" id="2.3.3.16"/>
    </reaction>
</comment>